<dbReference type="AlphaFoldDB" id="A0A132B3C5"/>
<dbReference type="KEGG" id="psco:LY89DRAFT_602963"/>
<accession>A0A132B3C5</accession>
<evidence type="ECO:0000313" key="2">
    <source>
        <dbReference type="Proteomes" id="UP000070700"/>
    </source>
</evidence>
<dbReference type="OrthoDB" id="4364733at2759"/>
<protein>
    <submittedName>
        <fullName evidence="1">Uncharacterized protein</fullName>
    </submittedName>
</protein>
<dbReference type="InParanoid" id="A0A132B3C5"/>
<dbReference type="RefSeq" id="XP_018060894.1">
    <property type="nucleotide sequence ID" value="XM_018210274.1"/>
</dbReference>
<organism evidence="1 2">
    <name type="scientific">Mollisia scopiformis</name>
    <name type="common">Conifer needle endophyte fungus</name>
    <name type="synonym">Phialocephala scopiformis</name>
    <dbReference type="NCBI Taxonomy" id="149040"/>
    <lineage>
        <taxon>Eukaryota</taxon>
        <taxon>Fungi</taxon>
        <taxon>Dikarya</taxon>
        <taxon>Ascomycota</taxon>
        <taxon>Pezizomycotina</taxon>
        <taxon>Leotiomycetes</taxon>
        <taxon>Helotiales</taxon>
        <taxon>Mollisiaceae</taxon>
        <taxon>Mollisia</taxon>
    </lineage>
</organism>
<dbReference type="EMBL" id="KQ947445">
    <property type="protein sequence ID" value="KUJ06539.1"/>
    <property type="molecule type" value="Genomic_DNA"/>
</dbReference>
<proteinExistence type="predicted"/>
<evidence type="ECO:0000313" key="1">
    <source>
        <dbReference type="EMBL" id="KUJ06539.1"/>
    </source>
</evidence>
<keyword evidence="2" id="KW-1185">Reference proteome</keyword>
<name>A0A132B3C5_MOLSC</name>
<dbReference type="Proteomes" id="UP000070700">
    <property type="component" value="Unassembled WGS sequence"/>
</dbReference>
<sequence length="99" mass="11325">MYKIADEMTKEERTRYKDEGLCGKMSQLKDECDWLANVPALEKLLAIFEFVGQDQDFGRIISVVEATSPRARKRRRQAYYQSSTGGRSIFQLPLRGSGS</sequence>
<reference evidence="1 2" key="1">
    <citation type="submission" date="2015-10" db="EMBL/GenBank/DDBJ databases">
        <title>Full genome of DAOMC 229536 Phialocephala scopiformis, a fungal endophyte of spruce producing the potent anti-insectan compound rugulosin.</title>
        <authorList>
            <consortium name="DOE Joint Genome Institute"/>
            <person name="Walker A.K."/>
            <person name="Frasz S.L."/>
            <person name="Seifert K.A."/>
            <person name="Miller J.D."/>
            <person name="Mondo S.J."/>
            <person name="Labutti K."/>
            <person name="Lipzen A."/>
            <person name="Dockter R."/>
            <person name="Kennedy M."/>
            <person name="Grigoriev I.V."/>
            <person name="Spatafora J.W."/>
        </authorList>
    </citation>
    <scope>NUCLEOTIDE SEQUENCE [LARGE SCALE GENOMIC DNA]</scope>
    <source>
        <strain evidence="1 2">CBS 120377</strain>
    </source>
</reference>
<dbReference type="GeneID" id="28820000"/>
<gene>
    <name evidence="1" type="ORF">LY89DRAFT_602963</name>
</gene>